<dbReference type="FunFam" id="1.10.150.240:FF:000001">
    <property type="entry name" value="Haloacid dehalogenase-like hydrolase domain"/>
    <property type="match status" value="1"/>
</dbReference>
<keyword evidence="10" id="KW-1185">Reference proteome</keyword>
<evidence type="ECO:0000256" key="8">
    <source>
        <dbReference type="ARBA" id="ARBA00083904"/>
    </source>
</evidence>
<dbReference type="SUPFAM" id="SSF56784">
    <property type="entry name" value="HAD-like"/>
    <property type="match status" value="1"/>
</dbReference>
<evidence type="ECO:0000256" key="5">
    <source>
        <dbReference type="ARBA" id="ARBA00022842"/>
    </source>
</evidence>
<organism evidence="9 10">
    <name type="scientific">Phyllotreta striolata</name>
    <name type="common">Striped flea beetle</name>
    <name type="synonym">Crioceris striolata</name>
    <dbReference type="NCBI Taxonomy" id="444603"/>
    <lineage>
        <taxon>Eukaryota</taxon>
        <taxon>Metazoa</taxon>
        <taxon>Ecdysozoa</taxon>
        <taxon>Arthropoda</taxon>
        <taxon>Hexapoda</taxon>
        <taxon>Insecta</taxon>
        <taxon>Pterygota</taxon>
        <taxon>Neoptera</taxon>
        <taxon>Endopterygota</taxon>
        <taxon>Coleoptera</taxon>
        <taxon>Polyphaga</taxon>
        <taxon>Cucujiformia</taxon>
        <taxon>Chrysomeloidea</taxon>
        <taxon>Chrysomelidae</taxon>
        <taxon>Galerucinae</taxon>
        <taxon>Alticini</taxon>
        <taxon>Phyllotreta</taxon>
    </lineage>
</organism>
<name>A0A9P0GTN8_PHYSR</name>
<reference evidence="9" key="1">
    <citation type="submission" date="2022-01" db="EMBL/GenBank/DDBJ databases">
        <authorList>
            <person name="King R."/>
        </authorList>
    </citation>
    <scope>NUCLEOTIDE SEQUENCE</scope>
</reference>
<comment type="similarity">
    <text evidence="2">Belongs to the HAD-like hydrolase superfamily. CbbY/CbbZ/Gph/YieH family.</text>
</comment>
<dbReference type="EMBL" id="OU900097">
    <property type="protein sequence ID" value="CAH1184051.1"/>
    <property type="molecule type" value="Genomic_DNA"/>
</dbReference>
<dbReference type="NCBIfam" id="TIGR01509">
    <property type="entry name" value="HAD-SF-IA-v3"/>
    <property type="match status" value="1"/>
</dbReference>
<dbReference type="Proteomes" id="UP001153712">
    <property type="component" value="Chromosome 4"/>
</dbReference>
<dbReference type="OrthoDB" id="40579at2759"/>
<dbReference type="InterPro" id="IPR023214">
    <property type="entry name" value="HAD_sf"/>
</dbReference>
<comment type="catalytic activity">
    <reaction evidence="6">
        <text>psi-UMP + H2O = pseudouridine + phosphate</text>
        <dbReference type="Rhea" id="RHEA:10944"/>
        <dbReference type="ChEBI" id="CHEBI:15377"/>
        <dbReference type="ChEBI" id="CHEBI:17802"/>
        <dbReference type="ChEBI" id="CHEBI:43474"/>
        <dbReference type="ChEBI" id="CHEBI:58380"/>
        <dbReference type="EC" id="3.1.3.96"/>
    </reaction>
</comment>
<accession>A0A9P0GTN8</accession>
<keyword evidence="4" id="KW-0378">Hydrolase</keyword>
<dbReference type="SFLD" id="SFLDG01129">
    <property type="entry name" value="C1.5:_HAD__Beta-PGM__Phosphata"/>
    <property type="match status" value="1"/>
</dbReference>
<evidence type="ECO:0000313" key="9">
    <source>
        <dbReference type="EMBL" id="CAH1184051.1"/>
    </source>
</evidence>
<keyword evidence="5" id="KW-0460">Magnesium</keyword>
<evidence type="ECO:0000256" key="6">
    <source>
        <dbReference type="ARBA" id="ARBA00052504"/>
    </source>
</evidence>
<dbReference type="InterPro" id="IPR023198">
    <property type="entry name" value="PGP-like_dom2"/>
</dbReference>
<dbReference type="InterPro" id="IPR006439">
    <property type="entry name" value="HAD-SF_hydro_IA"/>
</dbReference>
<dbReference type="Pfam" id="PF13419">
    <property type="entry name" value="HAD_2"/>
    <property type="match status" value="1"/>
</dbReference>
<dbReference type="InterPro" id="IPR036412">
    <property type="entry name" value="HAD-like_sf"/>
</dbReference>
<gene>
    <name evidence="9" type="ORF">PHYEVI_LOCUS7262</name>
</gene>
<dbReference type="GO" id="GO:1990738">
    <property type="term" value="F:pseudouridine 5'-phosphatase activity"/>
    <property type="evidence" value="ECO:0007669"/>
    <property type="project" value="UniProtKB-EC"/>
</dbReference>
<sequence>MTDKIKVTHVIFDLDGVILETESIFAKIGEEIAEEYGKQYTEDMKVKVMGTPEPESIRIMMEELKLPITREEFVEKYITKVNLYTQSPELMPGVEELIRHLHCSGVPLAVATSSNQDQFRTKTQNYKDLMSLFEHVVCSGTDPEVQKGKPHPDVFQVAAKRFPGKPCPCKVLVFEDSPNGVAAAKTAGMRVVMIPNPTLPEDNPWRKRADQVIPTFYDLKLEMFDLPPLPEKRK</sequence>
<dbReference type="InterPro" id="IPR041492">
    <property type="entry name" value="HAD_2"/>
</dbReference>
<dbReference type="PANTHER" id="PTHR18901">
    <property type="entry name" value="2-DEOXYGLUCOSE-6-PHOSPHATE PHOSPHATASE 2"/>
    <property type="match status" value="1"/>
</dbReference>
<dbReference type="AlphaFoldDB" id="A0A9P0GTN8"/>
<evidence type="ECO:0000256" key="3">
    <source>
        <dbReference type="ARBA" id="ARBA00022723"/>
    </source>
</evidence>
<evidence type="ECO:0000313" key="10">
    <source>
        <dbReference type="Proteomes" id="UP001153712"/>
    </source>
</evidence>
<evidence type="ECO:0000256" key="7">
    <source>
        <dbReference type="ARBA" id="ARBA00066578"/>
    </source>
</evidence>
<keyword evidence="3" id="KW-0479">Metal-binding</keyword>
<evidence type="ECO:0000256" key="1">
    <source>
        <dbReference type="ARBA" id="ARBA00001946"/>
    </source>
</evidence>
<dbReference type="GO" id="GO:0046872">
    <property type="term" value="F:metal ion binding"/>
    <property type="evidence" value="ECO:0007669"/>
    <property type="project" value="UniProtKB-KW"/>
</dbReference>
<dbReference type="Gene3D" id="1.10.150.240">
    <property type="entry name" value="Putative phosphatase, domain 2"/>
    <property type="match status" value="1"/>
</dbReference>
<protein>
    <recommendedName>
        <fullName evidence="7">pseudouridine 5'-phosphatase</fullName>
        <ecNumber evidence="7">3.1.3.96</ecNumber>
    </recommendedName>
    <alternativeName>
        <fullName evidence="8">Pseudouridine-5'-monophosphatase</fullName>
    </alternativeName>
</protein>
<evidence type="ECO:0000256" key="4">
    <source>
        <dbReference type="ARBA" id="ARBA00022801"/>
    </source>
</evidence>
<dbReference type="SFLD" id="SFLDS00003">
    <property type="entry name" value="Haloacid_Dehalogenase"/>
    <property type="match status" value="1"/>
</dbReference>
<evidence type="ECO:0000256" key="2">
    <source>
        <dbReference type="ARBA" id="ARBA00006171"/>
    </source>
</evidence>
<dbReference type="FunFam" id="3.40.50.1000:FF:000055">
    <property type="entry name" value="Haloacid dehalogenase-like hydrolase family protein"/>
    <property type="match status" value="1"/>
</dbReference>
<dbReference type="Gene3D" id="3.40.50.1000">
    <property type="entry name" value="HAD superfamily/HAD-like"/>
    <property type="match status" value="1"/>
</dbReference>
<proteinExistence type="inferred from homology"/>
<dbReference type="PANTHER" id="PTHR18901:SF38">
    <property type="entry name" value="PSEUDOURIDINE-5'-PHOSPHATASE"/>
    <property type="match status" value="1"/>
</dbReference>
<comment type="cofactor">
    <cofactor evidence="1">
        <name>Mg(2+)</name>
        <dbReference type="ChEBI" id="CHEBI:18420"/>
    </cofactor>
</comment>
<dbReference type="SFLD" id="SFLDG01135">
    <property type="entry name" value="C1.5.6:_HAD__Beta-PGM__Phospha"/>
    <property type="match status" value="1"/>
</dbReference>
<dbReference type="EC" id="3.1.3.96" evidence="7"/>